<dbReference type="AlphaFoldDB" id="A0A5C6CXJ6"/>
<dbReference type="Gene3D" id="3.40.30.10">
    <property type="entry name" value="Glutaredoxin"/>
    <property type="match status" value="1"/>
</dbReference>
<keyword evidence="2" id="KW-1185">Reference proteome</keyword>
<dbReference type="Pfam" id="PF05768">
    <property type="entry name" value="Glrx-like"/>
    <property type="match status" value="1"/>
</dbReference>
<dbReference type="SUPFAM" id="SSF52833">
    <property type="entry name" value="Thioredoxin-like"/>
    <property type="match status" value="1"/>
</dbReference>
<organism evidence="1 2">
    <name type="scientific">Bythopirellula polymerisocia</name>
    <dbReference type="NCBI Taxonomy" id="2528003"/>
    <lineage>
        <taxon>Bacteria</taxon>
        <taxon>Pseudomonadati</taxon>
        <taxon>Planctomycetota</taxon>
        <taxon>Planctomycetia</taxon>
        <taxon>Pirellulales</taxon>
        <taxon>Lacipirellulaceae</taxon>
        <taxon>Bythopirellula</taxon>
    </lineage>
</organism>
<dbReference type="Proteomes" id="UP000318437">
    <property type="component" value="Unassembled WGS sequence"/>
</dbReference>
<dbReference type="RefSeq" id="WP_146450576.1">
    <property type="nucleotide sequence ID" value="NZ_SJPS01000003.1"/>
</dbReference>
<evidence type="ECO:0000313" key="1">
    <source>
        <dbReference type="EMBL" id="TWU27359.1"/>
    </source>
</evidence>
<sequence length="78" mass="8775">MDVILYTRTGCHLCDDALNVLHQHGLEPTLVDIDSNEGLRNKFDTCVPVVEINGKIRFRSKVDPVLLRRLLTEGKSDA</sequence>
<dbReference type="InterPro" id="IPR036249">
    <property type="entry name" value="Thioredoxin-like_sf"/>
</dbReference>
<name>A0A5C6CXJ6_9BACT</name>
<evidence type="ECO:0000313" key="2">
    <source>
        <dbReference type="Proteomes" id="UP000318437"/>
    </source>
</evidence>
<dbReference type="OrthoDB" id="32865at2"/>
<accession>A0A5C6CXJ6</accession>
<proteinExistence type="predicted"/>
<comment type="caution">
    <text evidence="1">The sequence shown here is derived from an EMBL/GenBank/DDBJ whole genome shotgun (WGS) entry which is preliminary data.</text>
</comment>
<dbReference type="InterPro" id="IPR008554">
    <property type="entry name" value="Glutaredoxin-like"/>
</dbReference>
<dbReference type="EMBL" id="SJPS01000003">
    <property type="protein sequence ID" value="TWU27359.1"/>
    <property type="molecule type" value="Genomic_DNA"/>
</dbReference>
<reference evidence="1 2" key="1">
    <citation type="submission" date="2019-02" db="EMBL/GenBank/DDBJ databases">
        <title>Deep-cultivation of Planctomycetes and their phenomic and genomic characterization uncovers novel biology.</title>
        <authorList>
            <person name="Wiegand S."/>
            <person name="Jogler M."/>
            <person name="Boedeker C."/>
            <person name="Pinto D."/>
            <person name="Vollmers J."/>
            <person name="Rivas-Marin E."/>
            <person name="Kohn T."/>
            <person name="Peeters S.H."/>
            <person name="Heuer A."/>
            <person name="Rast P."/>
            <person name="Oberbeckmann S."/>
            <person name="Bunk B."/>
            <person name="Jeske O."/>
            <person name="Meyerdierks A."/>
            <person name="Storesund J.E."/>
            <person name="Kallscheuer N."/>
            <person name="Luecker S."/>
            <person name="Lage O.M."/>
            <person name="Pohl T."/>
            <person name="Merkel B.J."/>
            <person name="Hornburger P."/>
            <person name="Mueller R.-W."/>
            <person name="Bruemmer F."/>
            <person name="Labrenz M."/>
            <person name="Spormann A.M."/>
            <person name="Op Den Camp H."/>
            <person name="Overmann J."/>
            <person name="Amann R."/>
            <person name="Jetten M.S.M."/>
            <person name="Mascher T."/>
            <person name="Medema M.H."/>
            <person name="Devos D.P."/>
            <person name="Kaster A.-K."/>
            <person name="Ovreas L."/>
            <person name="Rohde M."/>
            <person name="Galperin M.Y."/>
            <person name="Jogler C."/>
        </authorList>
    </citation>
    <scope>NUCLEOTIDE SEQUENCE [LARGE SCALE GENOMIC DNA]</scope>
    <source>
        <strain evidence="1 2">Pla144</strain>
    </source>
</reference>
<gene>
    <name evidence="1" type="ORF">Pla144_21310</name>
</gene>
<protein>
    <submittedName>
        <fullName evidence="1">Glutaredoxin</fullName>
    </submittedName>
</protein>